<dbReference type="AlphaFoldDB" id="A0AAV4D659"/>
<proteinExistence type="predicted"/>
<accession>A0AAV4D659</accession>
<name>A0AAV4D659_9GAST</name>
<keyword evidence="2" id="KW-1185">Reference proteome</keyword>
<comment type="caution">
    <text evidence="1">The sequence shown here is derived from an EMBL/GenBank/DDBJ whole genome shotgun (WGS) entry which is preliminary data.</text>
</comment>
<dbReference type="EMBL" id="BLXT01007504">
    <property type="protein sequence ID" value="GFO39659.1"/>
    <property type="molecule type" value="Genomic_DNA"/>
</dbReference>
<gene>
    <name evidence="1" type="ORF">PoB_006616400</name>
</gene>
<sequence>MIAVVSGGQYVWLVLYSLPPARQRALTSAEGRGQMRPESQDKREALARLEGFSWTGGSKILTWEETTLGGLPYLWEDSDVIRGRNTHSLAI</sequence>
<evidence type="ECO:0000313" key="1">
    <source>
        <dbReference type="EMBL" id="GFO39659.1"/>
    </source>
</evidence>
<organism evidence="1 2">
    <name type="scientific">Plakobranchus ocellatus</name>
    <dbReference type="NCBI Taxonomy" id="259542"/>
    <lineage>
        <taxon>Eukaryota</taxon>
        <taxon>Metazoa</taxon>
        <taxon>Spiralia</taxon>
        <taxon>Lophotrochozoa</taxon>
        <taxon>Mollusca</taxon>
        <taxon>Gastropoda</taxon>
        <taxon>Heterobranchia</taxon>
        <taxon>Euthyneura</taxon>
        <taxon>Panpulmonata</taxon>
        <taxon>Sacoglossa</taxon>
        <taxon>Placobranchoidea</taxon>
        <taxon>Plakobranchidae</taxon>
        <taxon>Plakobranchus</taxon>
    </lineage>
</organism>
<reference evidence="1 2" key="1">
    <citation type="journal article" date="2021" name="Elife">
        <title>Chloroplast acquisition without the gene transfer in kleptoplastic sea slugs, Plakobranchus ocellatus.</title>
        <authorList>
            <person name="Maeda T."/>
            <person name="Takahashi S."/>
            <person name="Yoshida T."/>
            <person name="Shimamura S."/>
            <person name="Takaki Y."/>
            <person name="Nagai Y."/>
            <person name="Toyoda A."/>
            <person name="Suzuki Y."/>
            <person name="Arimoto A."/>
            <person name="Ishii H."/>
            <person name="Satoh N."/>
            <person name="Nishiyama T."/>
            <person name="Hasebe M."/>
            <person name="Maruyama T."/>
            <person name="Minagawa J."/>
            <person name="Obokata J."/>
            <person name="Shigenobu S."/>
        </authorList>
    </citation>
    <scope>NUCLEOTIDE SEQUENCE [LARGE SCALE GENOMIC DNA]</scope>
</reference>
<protein>
    <submittedName>
        <fullName evidence="1">Uncharacterized protein</fullName>
    </submittedName>
</protein>
<evidence type="ECO:0000313" key="2">
    <source>
        <dbReference type="Proteomes" id="UP000735302"/>
    </source>
</evidence>
<dbReference type="Proteomes" id="UP000735302">
    <property type="component" value="Unassembled WGS sequence"/>
</dbReference>